<sequence>MDAVVPIRRMHQHRCWVNAKLLSAASELSVEQLRAPFEIGQGSVWQTLLHLMGAEYVWLETVLGNESPVMPGDLPDELVGNQLAEDSVRSFEDLRARWSELDARWETFLSELQPIDLAKQIFKVSTSSVGGQRRATSLMDILLHVCTHAHYTSAQLINMLRQLGSSELPDPMMITMAREGT</sequence>
<accession>A0A5M6D6S9</accession>
<feature type="binding site" evidence="3">
    <location>
        <position position="50"/>
    </location>
    <ligand>
        <name>a divalent metal cation</name>
        <dbReference type="ChEBI" id="CHEBI:60240"/>
    </ligand>
</feature>
<dbReference type="InterPro" id="IPR034660">
    <property type="entry name" value="DinB/YfiT-like"/>
</dbReference>
<gene>
    <name evidence="4" type="ORF">FYK55_18455</name>
</gene>
<dbReference type="PANTHER" id="PTHR37302">
    <property type="entry name" value="SLR1116 PROTEIN"/>
    <property type="match status" value="1"/>
</dbReference>
<proteinExistence type="inferred from homology"/>
<keyword evidence="5" id="KW-1185">Reference proteome</keyword>
<name>A0A5M6D6S9_9BACT</name>
<evidence type="ECO:0000313" key="4">
    <source>
        <dbReference type="EMBL" id="KAA5541539.1"/>
    </source>
</evidence>
<organism evidence="4 5">
    <name type="scientific">Roseiconus nitratireducens</name>
    <dbReference type="NCBI Taxonomy" id="2605748"/>
    <lineage>
        <taxon>Bacteria</taxon>
        <taxon>Pseudomonadati</taxon>
        <taxon>Planctomycetota</taxon>
        <taxon>Planctomycetia</taxon>
        <taxon>Pirellulales</taxon>
        <taxon>Pirellulaceae</taxon>
        <taxon>Roseiconus</taxon>
    </lineage>
</organism>
<dbReference type="GO" id="GO:0046872">
    <property type="term" value="F:metal ion binding"/>
    <property type="evidence" value="ECO:0007669"/>
    <property type="project" value="UniProtKB-KW"/>
</dbReference>
<evidence type="ECO:0000256" key="3">
    <source>
        <dbReference type="PIRSR" id="PIRSR607837-1"/>
    </source>
</evidence>
<evidence type="ECO:0000256" key="2">
    <source>
        <dbReference type="ARBA" id="ARBA00022723"/>
    </source>
</evidence>
<keyword evidence="2 3" id="KW-0479">Metal-binding</keyword>
<feature type="binding site" evidence="3">
    <location>
        <position position="148"/>
    </location>
    <ligand>
        <name>a divalent metal cation</name>
        <dbReference type="ChEBI" id="CHEBI:60240"/>
    </ligand>
</feature>
<dbReference type="Pfam" id="PF05163">
    <property type="entry name" value="DinB"/>
    <property type="match status" value="1"/>
</dbReference>
<comment type="similarity">
    <text evidence="1">Belongs to the DinB family.</text>
</comment>
<dbReference type="EMBL" id="VWOX01000010">
    <property type="protein sequence ID" value="KAA5541539.1"/>
    <property type="molecule type" value="Genomic_DNA"/>
</dbReference>
<dbReference type="AlphaFoldDB" id="A0A5M6D6S9"/>
<dbReference type="SUPFAM" id="SSF109854">
    <property type="entry name" value="DinB/YfiT-like putative metalloenzymes"/>
    <property type="match status" value="1"/>
</dbReference>
<reference evidence="4 5" key="1">
    <citation type="submission" date="2019-08" db="EMBL/GenBank/DDBJ databases">
        <authorList>
            <person name="Dhanesh K."/>
            <person name="Kumar G."/>
            <person name="Sasikala C."/>
            <person name="Venkata Ramana C."/>
        </authorList>
    </citation>
    <scope>NUCLEOTIDE SEQUENCE [LARGE SCALE GENOMIC DNA]</scope>
    <source>
        <strain evidence="4 5">JC645</strain>
    </source>
</reference>
<evidence type="ECO:0000313" key="5">
    <source>
        <dbReference type="Proteomes" id="UP000324479"/>
    </source>
</evidence>
<dbReference type="InterPro" id="IPR007837">
    <property type="entry name" value="DinB"/>
</dbReference>
<comment type="caution">
    <text evidence="4">The sequence shown here is derived from an EMBL/GenBank/DDBJ whole genome shotgun (WGS) entry which is preliminary data.</text>
</comment>
<dbReference type="PANTHER" id="PTHR37302:SF3">
    <property type="entry name" value="DAMAGE-INDUCIBLE PROTEIN DINB"/>
    <property type="match status" value="1"/>
</dbReference>
<dbReference type="Gene3D" id="1.20.120.450">
    <property type="entry name" value="dinb family like domain"/>
    <property type="match status" value="1"/>
</dbReference>
<dbReference type="Proteomes" id="UP000324479">
    <property type="component" value="Unassembled WGS sequence"/>
</dbReference>
<evidence type="ECO:0000256" key="1">
    <source>
        <dbReference type="ARBA" id="ARBA00008635"/>
    </source>
</evidence>
<protein>
    <submittedName>
        <fullName evidence="4">DUF664 domain-containing protein</fullName>
    </submittedName>
</protein>